<dbReference type="InterPro" id="IPR005256">
    <property type="entry name" value="Anth_synth_I_PabB"/>
</dbReference>
<evidence type="ECO:0000256" key="5">
    <source>
        <dbReference type="ARBA" id="ARBA00012266"/>
    </source>
</evidence>
<evidence type="ECO:0000256" key="9">
    <source>
        <dbReference type="ARBA" id="ARBA00022822"/>
    </source>
</evidence>
<dbReference type="InterPro" id="IPR015890">
    <property type="entry name" value="Chorismate_C"/>
</dbReference>
<comment type="function">
    <text evidence="13 15">Part of a heterotetrameric complex that catalyzes the two-step biosynthesis of anthranilate, an intermediate in the biosynthesis of L-tryptophan. In the first step, the glutamine-binding beta subunit (TrpG) of anthranilate synthase (AS) provides the glutamine amidotransferase activity which generates ammonia as a substrate that, along with chorismate, is used in the second step, catalyzed by the large alpha subunit of AS (TrpE) to produce anthranilate. In the absence of TrpG, TrpE can synthesize anthranilate directly from chorismate and high concentrations of ammonia.</text>
</comment>
<evidence type="ECO:0000256" key="12">
    <source>
        <dbReference type="ARBA" id="ARBA00023239"/>
    </source>
</evidence>
<evidence type="ECO:0000256" key="15">
    <source>
        <dbReference type="RuleBase" id="RU364045"/>
    </source>
</evidence>
<evidence type="ECO:0000256" key="2">
    <source>
        <dbReference type="ARBA" id="ARBA00004873"/>
    </source>
</evidence>
<evidence type="ECO:0000256" key="1">
    <source>
        <dbReference type="ARBA" id="ARBA00001946"/>
    </source>
</evidence>
<feature type="domain" description="Chorismate-utilising enzyme C-terminal" evidence="16">
    <location>
        <begin position="230"/>
        <end position="483"/>
    </location>
</feature>
<comment type="pathway">
    <text evidence="2 15">Amino-acid biosynthesis; L-tryptophan biosynthesis; L-tryptophan from chorismate: step 1/5.</text>
</comment>
<evidence type="ECO:0000259" key="17">
    <source>
        <dbReference type="Pfam" id="PF04715"/>
    </source>
</evidence>
<organism evidence="18 19">
    <name type="scientific">Kryptobacter tengchongensis</name>
    <dbReference type="NCBI Taxonomy" id="1643429"/>
    <lineage>
        <taxon>Bacteria</taxon>
        <taxon>Pseudomonadati</taxon>
        <taxon>Candidatus Kryptoniota</taxon>
        <taxon>Candidatus Kryptobacter</taxon>
    </lineage>
</organism>
<feature type="domain" description="Anthranilate synthase component I N-terminal" evidence="17">
    <location>
        <begin position="27"/>
        <end position="174"/>
    </location>
</feature>
<keyword evidence="8 15" id="KW-0479">Metal-binding</keyword>
<comment type="subunit">
    <text evidence="4 15">Heterotetramer consisting of two non-identical subunits: a beta subunit (TrpG) and a large alpha subunit (TrpE).</text>
</comment>
<dbReference type="Pfam" id="PF00425">
    <property type="entry name" value="Chorismate_bind"/>
    <property type="match status" value="1"/>
</dbReference>
<dbReference type="OrthoDB" id="9803598at2"/>
<evidence type="ECO:0000313" key="19">
    <source>
        <dbReference type="Proteomes" id="UP000243065"/>
    </source>
</evidence>
<dbReference type="NCBIfam" id="TIGR00564">
    <property type="entry name" value="trpE_most"/>
    <property type="match status" value="1"/>
</dbReference>
<evidence type="ECO:0000256" key="3">
    <source>
        <dbReference type="ARBA" id="ARBA00009562"/>
    </source>
</evidence>
<keyword evidence="7 15" id="KW-0028">Amino-acid biosynthesis</keyword>
<evidence type="ECO:0000256" key="7">
    <source>
        <dbReference type="ARBA" id="ARBA00022605"/>
    </source>
</evidence>
<dbReference type="Gene3D" id="3.60.120.10">
    <property type="entry name" value="Anthranilate synthase"/>
    <property type="match status" value="1"/>
</dbReference>
<dbReference type="GO" id="GO:0046872">
    <property type="term" value="F:metal ion binding"/>
    <property type="evidence" value="ECO:0007669"/>
    <property type="project" value="UniProtKB-KW"/>
</dbReference>
<evidence type="ECO:0000259" key="16">
    <source>
        <dbReference type="Pfam" id="PF00425"/>
    </source>
</evidence>
<dbReference type="GO" id="GO:0004049">
    <property type="term" value="F:anthranilate synthase activity"/>
    <property type="evidence" value="ECO:0007669"/>
    <property type="project" value="UniProtKB-EC"/>
</dbReference>
<comment type="similarity">
    <text evidence="3 15">Belongs to the anthranilate synthase component I family.</text>
</comment>
<name>A0A656D2S9_KRYT1</name>
<proteinExistence type="inferred from homology"/>
<evidence type="ECO:0000256" key="8">
    <source>
        <dbReference type="ARBA" id="ARBA00022723"/>
    </source>
</evidence>
<evidence type="ECO:0000256" key="13">
    <source>
        <dbReference type="ARBA" id="ARBA00025634"/>
    </source>
</evidence>
<dbReference type="SUPFAM" id="SSF56322">
    <property type="entry name" value="ADC synthase"/>
    <property type="match status" value="1"/>
</dbReference>
<evidence type="ECO:0000256" key="11">
    <source>
        <dbReference type="ARBA" id="ARBA00023141"/>
    </source>
</evidence>
<dbReference type="PRINTS" id="PR00095">
    <property type="entry name" value="ANTSNTHASEI"/>
</dbReference>
<evidence type="ECO:0000256" key="6">
    <source>
        <dbReference type="ARBA" id="ARBA00020653"/>
    </source>
</evidence>
<gene>
    <name evidence="15" type="primary">trpE</name>
    <name evidence="18" type="ORF">JGI24_00383</name>
</gene>
<keyword evidence="11 15" id="KW-0057">Aromatic amino acid biosynthesis</keyword>
<comment type="cofactor">
    <cofactor evidence="1 15">
        <name>Mg(2+)</name>
        <dbReference type="ChEBI" id="CHEBI:18420"/>
    </cofactor>
</comment>
<reference evidence="18 19" key="1">
    <citation type="submission" date="2015-11" db="EMBL/GenBank/DDBJ databases">
        <authorList>
            <person name="Varghese N."/>
        </authorList>
    </citation>
    <scope>NUCLEOTIDE SEQUENCE [LARGE SCALE GENOMIC DNA]</scope>
    <source>
        <strain evidence="18 19">JGI-24</strain>
    </source>
</reference>
<dbReference type="AlphaFoldDB" id="A0A656D2S9"/>
<protein>
    <recommendedName>
        <fullName evidence="6 15">Anthranilate synthase component 1</fullName>
        <ecNumber evidence="5 15">4.1.3.27</ecNumber>
    </recommendedName>
</protein>
<dbReference type="UniPathway" id="UPA00035">
    <property type="reaction ID" value="UER00040"/>
</dbReference>
<keyword evidence="12 15" id="KW-0456">Lyase</keyword>
<sequence>MFLPYETFKILTEKGNIIPVYESLLADTETPVSVYMKIRDKSKFSFLFESVEGGEKIARYSFIGFQPFLLFEVRGSNFKIKILDDKFSFVEEKIKGESHPLEALKKILSLFKSVSVDELSRFTCGAVGYFGYESVSLVEKIPQAEIDDIGAPDIFLMFFDTILVFDNLKRKIFLISNVYKNGDETESELKDKYLTALGKITEIKSFLKKRLNTEISKAELDTEPKFNMTREEFIEKVKRVKEYIINGDIFQAVLSQRCERKIDADPFDIYRMLRVVNPSPYMYFLDADDFKIIGSSPELLVRAENGIVETRPIAGTRRRGKNPDEDARLEAELLSDEKEKAEHLMLVDLGRNDIGKISYFGTVKVDQFMVIERYSHVMHIVSNISGKLREDVSPIEALYACFPAGTVTGAPKIRAMEIIAELEPTKRGIYGGAIGYIDFSGNIDSCIAIRTIVMKGNKAYFQAGAGIVHDSIPEREYQETLDKLEALFKAVELLYEN</sequence>
<dbReference type="InterPro" id="IPR006805">
    <property type="entry name" value="Anth_synth_I_N"/>
</dbReference>
<keyword evidence="19" id="KW-1185">Reference proteome</keyword>
<dbReference type="InterPro" id="IPR019999">
    <property type="entry name" value="Anth_synth_I-like"/>
</dbReference>
<keyword evidence="9 15" id="KW-0822">Tryptophan biosynthesis</keyword>
<comment type="catalytic activity">
    <reaction evidence="14 15">
        <text>chorismate + L-glutamine = anthranilate + pyruvate + L-glutamate + H(+)</text>
        <dbReference type="Rhea" id="RHEA:21732"/>
        <dbReference type="ChEBI" id="CHEBI:15361"/>
        <dbReference type="ChEBI" id="CHEBI:15378"/>
        <dbReference type="ChEBI" id="CHEBI:16567"/>
        <dbReference type="ChEBI" id="CHEBI:29748"/>
        <dbReference type="ChEBI" id="CHEBI:29985"/>
        <dbReference type="ChEBI" id="CHEBI:58359"/>
        <dbReference type="EC" id="4.1.3.27"/>
    </reaction>
</comment>
<dbReference type="PANTHER" id="PTHR11236:SF48">
    <property type="entry name" value="ISOCHORISMATE SYNTHASE MENF"/>
    <property type="match status" value="1"/>
</dbReference>
<dbReference type="GO" id="GO:0000162">
    <property type="term" value="P:L-tryptophan biosynthetic process"/>
    <property type="evidence" value="ECO:0007669"/>
    <property type="project" value="UniProtKB-UniPathway"/>
</dbReference>
<accession>A0A656D2S9</accession>
<keyword evidence="10 15" id="KW-0460">Magnesium</keyword>
<evidence type="ECO:0000256" key="10">
    <source>
        <dbReference type="ARBA" id="ARBA00022842"/>
    </source>
</evidence>
<evidence type="ECO:0000313" key="18">
    <source>
        <dbReference type="EMBL" id="CUS98081.1"/>
    </source>
</evidence>
<evidence type="ECO:0000256" key="4">
    <source>
        <dbReference type="ARBA" id="ARBA00011575"/>
    </source>
</evidence>
<dbReference type="InterPro" id="IPR005801">
    <property type="entry name" value="ADC_synthase"/>
</dbReference>
<dbReference type="PANTHER" id="PTHR11236">
    <property type="entry name" value="AMINOBENZOATE/ANTHRANILATE SYNTHASE"/>
    <property type="match status" value="1"/>
</dbReference>
<evidence type="ECO:0000256" key="14">
    <source>
        <dbReference type="ARBA" id="ARBA00047683"/>
    </source>
</evidence>
<dbReference type="RefSeq" id="WP_072149858.1">
    <property type="nucleotide sequence ID" value="NZ_CZVU01000010.1"/>
</dbReference>
<dbReference type="Proteomes" id="UP000243065">
    <property type="component" value="Unassembled WGS sequence"/>
</dbReference>
<dbReference type="EC" id="4.1.3.27" evidence="5 15"/>
<dbReference type="EMBL" id="CZVU01000010">
    <property type="protein sequence ID" value="CUS98081.1"/>
    <property type="molecule type" value="Genomic_DNA"/>
</dbReference>
<dbReference type="Pfam" id="PF04715">
    <property type="entry name" value="Anth_synt_I_N"/>
    <property type="match status" value="1"/>
</dbReference>